<keyword evidence="4" id="KW-0812">Transmembrane</keyword>
<accession>A0A554SGT2</accession>
<keyword evidence="4" id="KW-1133">Transmembrane helix</keyword>
<dbReference type="InterPro" id="IPR002543">
    <property type="entry name" value="FtsK_dom"/>
</dbReference>
<dbReference type="GO" id="GO:0003677">
    <property type="term" value="F:DNA binding"/>
    <property type="evidence" value="ECO:0007669"/>
    <property type="project" value="InterPro"/>
</dbReference>
<keyword evidence="7" id="KW-1185">Reference proteome</keyword>
<dbReference type="InterPro" id="IPR027417">
    <property type="entry name" value="P-loop_NTPase"/>
</dbReference>
<evidence type="ECO:0000313" key="7">
    <source>
        <dbReference type="Proteomes" id="UP000316988"/>
    </source>
</evidence>
<dbReference type="EMBL" id="VLNT01000002">
    <property type="protein sequence ID" value="TSD65533.1"/>
    <property type="molecule type" value="Genomic_DNA"/>
</dbReference>
<feature type="domain" description="FtsK" evidence="5">
    <location>
        <begin position="700"/>
        <end position="890"/>
    </location>
</feature>
<dbReference type="InterPro" id="IPR050206">
    <property type="entry name" value="FtsK/SpoIIIE/SftA"/>
</dbReference>
<dbReference type="SUPFAM" id="SSF52540">
    <property type="entry name" value="P-loop containing nucleoside triphosphate hydrolases"/>
    <property type="match status" value="3"/>
</dbReference>
<feature type="transmembrane region" description="Helical" evidence="4">
    <location>
        <begin position="304"/>
        <end position="321"/>
    </location>
</feature>
<name>A0A554SGT2_9ACTN</name>
<evidence type="ECO:0000259" key="5">
    <source>
        <dbReference type="PROSITE" id="PS50901"/>
    </source>
</evidence>
<dbReference type="RefSeq" id="WP_143911656.1">
    <property type="nucleotide sequence ID" value="NZ_VLNT01000002.1"/>
</dbReference>
<dbReference type="PANTHER" id="PTHR22683:SF1">
    <property type="entry name" value="TYPE VII SECRETION SYSTEM PROTEIN ESSC"/>
    <property type="match status" value="1"/>
</dbReference>
<keyword evidence="6" id="KW-0132">Cell division</keyword>
<dbReference type="GO" id="GO:0051301">
    <property type="term" value="P:cell division"/>
    <property type="evidence" value="ECO:0007669"/>
    <property type="project" value="UniProtKB-KW"/>
</dbReference>
<dbReference type="GO" id="GO:0005524">
    <property type="term" value="F:ATP binding"/>
    <property type="evidence" value="ECO:0007669"/>
    <property type="project" value="UniProtKB-UniRule"/>
</dbReference>
<dbReference type="SMART" id="SM00382">
    <property type="entry name" value="AAA"/>
    <property type="match status" value="2"/>
</dbReference>
<dbReference type="OrthoDB" id="9807790at2"/>
<keyword evidence="4" id="KW-0472">Membrane</keyword>
<proteinExistence type="predicted"/>
<dbReference type="CDD" id="cd01127">
    <property type="entry name" value="TrwB_TraG_TraD_VirD4"/>
    <property type="match status" value="1"/>
</dbReference>
<dbReference type="Gene3D" id="3.40.50.300">
    <property type="entry name" value="P-loop containing nucleotide triphosphate hydrolases"/>
    <property type="match status" value="4"/>
</dbReference>
<dbReference type="PROSITE" id="PS50901">
    <property type="entry name" value="FTSK"/>
    <property type="match status" value="2"/>
</dbReference>
<evidence type="ECO:0000256" key="2">
    <source>
        <dbReference type="ARBA" id="ARBA00022840"/>
    </source>
</evidence>
<evidence type="ECO:0000256" key="3">
    <source>
        <dbReference type="PROSITE-ProRule" id="PRU00289"/>
    </source>
</evidence>
<dbReference type="InterPro" id="IPR003593">
    <property type="entry name" value="AAA+_ATPase"/>
</dbReference>
<keyword evidence="6" id="KW-0131">Cell cycle</keyword>
<dbReference type="Pfam" id="PF01580">
    <property type="entry name" value="FtsK_SpoIIIE"/>
    <property type="match status" value="2"/>
</dbReference>
<sequence>MRLLITAESASSRKRRDVIVGYTPSSTVADLETQLHEVLEGRRHADLSNVVELTSKRPGWPSSPQGGLYLGDRRLDPDEPITTSGVRHGAVVGLGGPSSHRGEEPDGVVEIRISSGVGAGRVYRLGIGTSTIGNAAHCTIRLAQGPETAARLEVGPRGDIIVTPDPSTIGEEMAAPFRREPATEPIMLSASTVTTRKRRRFGRKKNVESILEQGESIDPTAPLPLVRLERRPLIDGTVWEPGAVLGIGDILLEHVPVTTADASLSPAVASPELDYNRPPRLHPAERVREFKLPTEPRRPDKMPIPIFMVLSPLLMSGTMFFVTRSMYSLMFMVMMPMMMLLNMTGSRRQQKRRYLDQLAEFHRRRADVEEAAVASLLDERSQRRGLYPDPASVLLFATGPRARLWERRRWDPDFLVLRVGTSDVASDVIVKDSTREQHEGPLRWTAPDVPVAVPLATTAVLGIAGETADVHRTTSWLLAQIATLHSPTDTRLWIFSSSRGAASWEWTKWLPHERAGDDHPRPVRLAHDEDDRAAMIGELTAEVERRKELDTDEREGLPSIVVVLDGARELRMAPGMTSLLKSGAFVNVYFICLDRTSRELPEECRSVVEIDGPLANLQTTAERHLDGVRRDVVDDAWLDRLGRALAPIRDVSTEDLSSSLPAASRLLDVLGLPVPDGEALTRRWSGGGRTTRAVIGEGLDGPFTVDVRADGPHGLVAGTTGSGKSELLQTIIASLSVGNRPDEFNFVLIDYKGGAAFKDCQHLPHTVGMVTDLDGHLTSRALESLGAELRRREHQLARADAKDIEDYLAAKGPDDEPMPRLLIIIDEFAALVAELPDFVNGLVDVARRGRSLGVHLILATQRPAGVVNAEIKSNTNLRIALRVTDANDSEDVIESKVAAEIPKSFPGRAYARLGHSSLVAFQSSRVGGRPAGDERPELVSRAFGLGDLRALAPLSAEAEEDTSTPTDLTTLVRAVNAANDLLGLPEMRKPWLPPLPQTLTLDDLDDAAPADSDAIVFGLADVPHRQEQRVATWDLVRGGHLMIAGQSRSGRSWALRTIAASIVRTHSPADVHVYGIDAGNNALLPLVSLPHVGAVVTRTQTDRLYRLFDFLGRELTRRQQSLASQGFADVTEQRAAVPPEERLPYLVVVLDRLEGYVSAFDSLDGGVLVERLVGLLQEGVGAGIRFVIGADRSGVLGRIALLVEDRIMLSMSDASDFSAIGLSARSVPASMPPGRGFRGGERPEELQFAMLDASGEGTAQVRALHEIGRLAAERHPDIPRPQRPQRIDELPVTISLEEARQLERTSAQDSPTFVPIGVGGDTLALVGFDPLVTGPGFLVAGPPRSGRSTSLRVAVEHHLSRRREVVAFAPRISALREVEGKRYRLMTGQEPIDEIRQVIGGLRTHHLIVVDDLDVLGADSPLAQFLSETLTGMRDSPNAMIVAGGIDELASSYRGLPADLKRGRTGLVLAPRAANDGDVVNARFPRSVGASVPIGRGLLATPTGFRWVQVPQP</sequence>
<comment type="caution">
    <text evidence="6">The sequence shown here is derived from an EMBL/GenBank/DDBJ whole genome shotgun (WGS) entry which is preliminary data.</text>
</comment>
<evidence type="ECO:0000313" key="6">
    <source>
        <dbReference type="EMBL" id="TSD65533.1"/>
    </source>
</evidence>
<reference evidence="6 7" key="1">
    <citation type="submission" date="2019-07" db="EMBL/GenBank/DDBJ databases">
        <authorList>
            <person name="Zhao L.H."/>
        </authorList>
    </citation>
    <scope>NUCLEOTIDE SEQUENCE [LARGE SCALE GENOMIC DNA]</scope>
    <source>
        <strain evidence="6 7">Co35</strain>
    </source>
</reference>
<organism evidence="6 7">
    <name type="scientific">Aeromicrobium piscarium</name>
    <dbReference type="NCBI Taxonomy" id="2590901"/>
    <lineage>
        <taxon>Bacteria</taxon>
        <taxon>Bacillati</taxon>
        <taxon>Actinomycetota</taxon>
        <taxon>Actinomycetes</taxon>
        <taxon>Propionibacteriales</taxon>
        <taxon>Nocardioidaceae</taxon>
        <taxon>Aeromicrobium</taxon>
    </lineage>
</organism>
<evidence type="ECO:0000256" key="1">
    <source>
        <dbReference type="ARBA" id="ARBA00022741"/>
    </source>
</evidence>
<dbReference type="PANTHER" id="PTHR22683">
    <property type="entry name" value="SPORULATION PROTEIN RELATED"/>
    <property type="match status" value="1"/>
</dbReference>
<gene>
    <name evidence="6" type="ORF">FNM00_03655</name>
</gene>
<protein>
    <submittedName>
        <fullName evidence="6">Cell division-like protein</fullName>
    </submittedName>
</protein>
<feature type="domain" description="FtsK" evidence="5">
    <location>
        <begin position="1027"/>
        <end position="1218"/>
    </location>
</feature>
<evidence type="ECO:0000256" key="4">
    <source>
        <dbReference type="SAM" id="Phobius"/>
    </source>
</evidence>
<feature type="binding site" evidence="3">
    <location>
        <begin position="718"/>
        <end position="725"/>
    </location>
    <ligand>
        <name>ATP</name>
        <dbReference type="ChEBI" id="CHEBI:30616"/>
    </ligand>
</feature>
<keyword evidence="2 3" id="KW-0067">ATP-binding</keyword>
<dbReference type="Proteomes" id="UP000316988">
    <property type="component" value="Unassembled WGS sequence"/>
</dbReference>
<keyword evidence="1 3" id="KW-0547">Nucleotide-binding</keyword>
<feature type="binding site" evidence="3">
    <location>
        <begin position="1045"/>
        <end position="1052"/>
    </location>
    <ligand>
        <name>ATP</name>
        <dbReference type="ChEBI" id="CHEBI:30616"/>
    </ligand>
</feature>